<accession>A0AA37WK03</accession>
<evidence type="ECO:0000313" key="2">
    <source>
        <dbReference type="Proteomes" id="UP001156870"/>
    </source>
</evidence>
<protein>
    <submittedName>
        <fullName evidence="1">Uncharacterized protein</fullName>
    </submittedName>
</protein>
<gene>
    <name evidence="1" type="ORF">GCM10007877_02870</name>
</gene>
<keyword evidence="2" id="KW-1185">Reference proteome</keyword>
<sequence>MIEYKYKEELEILLHYARKMKREPVIEILNNGSVRNGDEAAILSKFYWDMIDVAVEDQGKDMPILMSEGVEDWIEYIFHSLNGYLVSNGYESQWDSEE</sequence>
<dbReference type="Proteomes" id="UP001156870">
    <property type="component" value="Unassembled WGS sequence"/>
</dbReference>
<proteinExistence type="predicted"/>
<evidence type="ECO:0000313" key="1">
    <source>
        <dbReference type="EMBL" id="GLS24573.1"/>
    </source>
</evidence>
<dbReference type="AlphaFoldDB" id="A0AA37WK03"/>
<organism evidence="1 2">
    <name type="scientific">Marinibactrum halimedae</name>
    <dbReference type="NCBI Taxonomy" id="1444977"/>
    <lineage>
        <taxon>Bacteria</taxon>
        <taxon>Pseudomonadati</taxon>
        <taxon>Pseudomonadota</taxon>
        <taxon>Gammaproteobacteria</taxon>
        <taxon>Cellvibrionales</taxon>
        <taxon>Cellvibrionaceae</taxon>
        <taxon>Marinibactrum</taxon>
    </lineage>
</organism>
<comment type="caution">
    <text evidence="1">The sequence shown here is derived from an EMBL/GenBank/DDBJ whole genome shotgun (WGS) entry which is preliminary data.</text>
</comment>
<dbReference type="EMBL" id="BSPD01000011">
    <property type="protein sequence ID" value="GLS24573.1"/>
    <property type="molecule type" value="Genomic_DNA"/>
</dbReference>
<name>A0AA37WK03_9GAMM</name>
<reference evidence="1 2" key="1">
    <citation type="journal article" date="2014" name="Int. J. Syst. Evol. Microbiol.">
        <title>Complete genome sequence of Corynebacterium casei LMG S-19264T (=DSM 44701T), isolated from a smear-ripened cheese.</title>
        <authorList>
            <consortium name="US DOE Joint Genome Institute (JGI-PGF)"/>
            <person name="Walter F."/>
            <person name="Albersmeier A."/>
            <person name="Kalinowski J."/>
            <person name="Ruckert C."/>
        </authorList>
    </citation>
    <scope>NUCLEOTIDE SEQUENCE [LARGE SCALE GENOMIC DNA]</scope>
    <source>
        <strain evidence="1 2">NBRC 110095</strain>
    </source>
</reference>
<dbReference type="RefSeq" id="WP_232595483.1">
    <property type="nucleotide sequence ID" value="NZ_BSPD01000011.1"/>
</dbReference>